<comment type="similarity">
    <text evidence="1">Belongs to the ATP-dependent AMP-binding enzyme family.</text>
</comment>
<proteinExistence type="inferred from homology"/>
<keyword evidence="2" id="KW-0436">Ligase</keyword>
<dbReference type="PANTHER" id="PTHR43272:SF83">
    <property type="entry name" value="ACYL-COA SYNTHETASE LONG-CHAIN, ISOFORM J"/>
    <property type="match status" value="1"/>
</dbReference>
<keyword evidence="4" id="KW-0067">ATP-binding</keyword>
<feature type="domain" description="AMP-dependent synthetase/ligase" evidence="7">
    <location>
        <begin position="162"/>
        <end position="580"/>
    </location>
</feature>
<evidence type="ECO:0000313" key="9">
    <source>
        <dbReference type="Proteomes" id="UP000319257"/>
    </source>
</evidence>
<keyword evidence="3" id="KW-0547">Nucleotide-binding</keyword>
<dbReference type="STRING" id="1093900.A0A507BEC6"/>
<dbReference type="PANTHER" id="PTHR43272">
    <property type="entry name" value="LONG-CHAIN-FATTY-ACID--COA LIGASE"/>
    <property type="match status" value="1"/>
</dbReference>
<comment type="catalytic activity">
    <reaction evidence="5">
        <text>a long-chain fatty acid + ATP + CoA = a long-chain fatty acyl-CoA + AMP + diphosphate</text>
        <dbReference type="Rhea" id="RHEA:15421"/>
        <dbReference type="ChEBI" id="CHEBI:30616"/>
        <dbReference type="ChEBI" id="CHEBI:33019"/>
        <dbReference type="ChEBI" id="CHEBI:57287"/>
        <dbReference type="ChEBI" id="CHEBI:57560"/>
        <dbReference type="ChEBI" id="CHEBI:83139"/>
        <dbReference type="ChEBI" id="CHEBI:456215"/>
        <dbReference type="EC" id="6.2.1.3"/>
    </reaction>
</comment>
<reference evidence="8 9" key="1">
    <citation type="submission" date="2019-06" db="EMBL/GenBank/DDBJ databases">
        <title>Draft genome sequence of the filamentous fungus Phialemoniopsis curvata isolated from diesel fuel.</title>
        <authorList>
            <person name="Varaljay V.A."/>
            <person name="Lyon W.J."/>
            <person name="Crouch A.L."/>
            <person name="Drake C.E."/>
            <person name="Hollomon J.M."/>
            <person name="Nadeau L.J."/>
            <person name="Nunn H.S."/>
            <person name="Stevenson B.S."/>
            <person name="Bojanowski C.L."/>
            <person name="Crookes-Goodson W.J."/>
        </authorList>
    </citation>
    <scope>NUCLEOTIDE SEQUENCE [LARGE SCALE GENOMIC DNA]</scope>
    <source>
        <strain evidence="8 9">D216</strain>
    </source>
</reference>
<dbReference type="InParanoid" id="A0A507BEC6"/>
<dbReference type="Proteomes" id="UP000319257">
    <property type="component" value="Unassembled WGS sequence"/>
</dbReference>
<dbReference type="GO" id="GO:0005783">
    <property type="term" value="C:endoplasmic reticulum"/>
    <property type="evidence" value="ECO:0007669"/>
    <property type="project" value="TreeGrafter"/>
</dbReference>
<evidence type="ECO:0000256" key="4">
    <source>
        <dbReference type="ARBA" id="ARBA00022840"/>
    </source>
</evidence>
<dbReference type="SUPFAM" id="SSF56801">
    <property type="entry name" value="Acetyl-CoA synthetase-like"/>
    <property type="match status" value="1"/>
</dbReference>
<dbReference type="InterPro" id="IPR042099">
    <property type="entry name" value="ANL_N_sf"/>
</dbReference>
<dbReference type="Gene3D" id="3.40.50.12780">
    <property type="entry name" value="N-terminal domain of ligase-like"/>
    <property type="match status" value="1"/>
</dbReference>
<organism evidence="8 9">
    <name type="scientific">Thyridium curvatum</name>
    <dbReference type="NCBI Taxonomy" id="1093900"/>
    <lineage>
        <taxon>Eukaryota</taxon>
        <taxon>Fungi</taxon>
        <taxon>Dikarya</taxon>
        <taxon>Ascomycota</taxon>
        <taxon>Pezizomycotina</taxon>
        <taxon>Sordariomycetes</taxon>
        <taxon>Sordariomycetidae</taxon>
        <taxon>Thyridiales</taxon>
        <taxon>Thyridiaceae</taxon>
        <taxon>Thyridium</taxon>
    </lineage>
</organism>
<dbReference type="GeneID" id="41979476"/>
<dbReference type="GO" id="GO:0005886">
    <property type="term" value="C:plasma membrane"/>
    <property type="evidence" value="ECO:0007669"/>
    <property type="project" value="TreeGrafter"/>
</dbReference>
<accession>A0A507BEC6</accession>
<comment type="caution">
    <text evidence="8">The sequence shown here is derived from an EMBL/GenBank/DDBJ whole genome shotgun (WGS) entry which is preliminary data.</text>
</comment>
<dbReference type="Pfam" id="PF00501">
    <property type="entry name" value="AMP-binding"/>
    <property type="match status" value="1"/>
</dbReference>
<dbReference type="InterPro" id="IPR020845">
    <property type="entry name" value="AMP-binding_CS"/>
</dbReference>
<dbReference type="RefSeq" id="XP_030999387.1">
    <property type="nucleotide sequence ID" value="XM_031134824.1"/>
</dbReference>
<feature type="region of interest" description="Disordered" evidence="6">
    <location>
        <begin position="1"/>
        <end position="27"/>
    </location>
</feature>
<protein>
    <recommendedName>
        <fullName evidence="7">AMP-dependent synthetase/ligase domain-containing protein</fullName>
    </recommendedName>
</protein>
<dbReference type="InterPro" id="IPR000873">
    <property type="entry name" value="AMP-dep_synth/lig_dom"/>
</dbReference>
<dbReference type="PROSITE" id="PS00455">
    <property type="entry name" value="AMP_BINDING"/>
    <property type="match status" value="1"/>
</dbReference>
<dbReference type="OrthoDB" id="1700726at2759"/>
<evidence type="ECO:0000313" key="8">
    <source>
        <dbReference type="EMBL" id="TPX17676.1"/>
    </source>
</evidence>
<evidence type="ECO:0000256" key="1">
    <source>
        <dbReference type="ARBA" id="ARBA00006432"/>
    </source>
</evidence>
<name>A0A507BEC6_9PEZI</name>
<gene>
    <name evidence="8" type="ORF">E0L32_012029</name>
</gene>
<evidence type="ECO:0000259" key="7">
    <source>
        <dbReference type="Pfam" id="PF00501"/>
    </source>
</evidence>
<evidence type="ECO:0000256" key="2">
    <source>
        <dbReference type="ARBA" id="ARBA00022598"/>
    </source>
</evidence>
<dbReference type="GO" id="GO:0004467">
    <property type="term" value="F:long-chain fatty acid-CoA ligase activity"/>
    <property type="evidence" value="ECO:0007669"/>
    <property type="project" value="UniProtKB-EC"/>
</dbReference>
<evidence type="ECO:0000256" key="3">
    <source>
        <dbReference type="ARBA" id="ARBA00022741"/>
    </source>
</evidence>
<dbReference type="FunCoup" id="A0A507BEC6">
    <property type="interactions" value="783"/>
</dbReference>
<dbReference type="GO" id="GO:0005811">
    <property type="term" value="C:lipid droplet"/>
    <property type="evidence" value="ECO:0007669"/>
    <property type="project" value="TreeGrafter"/>
</dbReference>
<sequence length="754" mass="83373">MRPVPTSRLRPAYPSRRHHSYKPTTSRDFSISSSKTAWLLIFLVPVLVALCLQDARRKQATAMSHQEQGLMPLHMVQKPPFTVEVSGCQPVKGETIPRRHPKAQNGLLKYPAEGVDTVYNLLKRSAKVYPDEPAMGSRRLIKTHKEMKKVTKVVDGETTQVDKEWTYFELSKYSYMTYSQYWELIQKLGAGLRKLGLSKDDRLHIFATTSAQWLGMSHACVSQSMTIVTAYDTLGEEGVEHSLLQSKATAMFTDPHLLKTTINPLKKSAVKFVIYNDLSNQGVSEKQVQDFKDSHAHIKVISFSELERLGEESPVDPTPPTPEDLFCIMYTSGSTGKPKGVPISHASFIASVAGLHAVVAETVSHRDYVLAYLPLAHIFEMALEHIALFIGGTLGYGSPRTLADTSMRNCAGDMREFRPTIMVGVPQIWETVKKGVAGRVDKSGALIKSVFWGIYHLKSFLVDWNLPGQTAFDFVFNQVRAMTGGRLRFIFNGASGIADGTLHFMSMVVAPMIQGYALTETCASGALGTPLQWTGTAIGPVPAAVEVKLVSLPELNYSAESEPPQGEILIRGNAVMTEYYEDPEETRKALTPDGWFKTGDIGEFDRNGHVRVIDRVKNLVKLQGGEYIALERLEAIYKSADAVQNIMVYGDSSHARPIAIICPAEKALAETAARLGVDEHRMHGDPKVRQAVLKDLLAVGRKAGLSGMEMVTGVVLVDEEWTPANGMVTATQKVNRRAIREKFKKEIDECFGSD</sequence>
<dbReference type="GO" id="GO:0035336">
    <property type="term" value="P:long-chain fatty-acyl-CoA metabolic process"/>
    <property type="evidence" value="ECO:0007669"/>
    <property type="project" value="TreeGrafter"/>
</dbReference>
<evidence type="ECO:0000256" key="5">
    <source>
        <dbReference type="ARBA" id="ARBA00036813"/>
    </source>
</evidence>
<dbReference type="GO" id="GO:0005524">
    <property type="term" value="F:ATP binding"/>
    <property type="evidence" value="ECO:0007669"/>
    <property type="project" value="UniProtKB-KW"/>
</dbReference>
<keyword evidence="9" id="KW-1185">Reference proteome</keyword>
<dbReference type="AlphaFoldDB" id="A0A507BEC6"/>
<dbReference type="EMBL" id="SKBQ01000131">
    <property type="protein sequence ID" value="TPX17676.1"/>
    <property type="molecule type" value="Genomic_DNA"/>
</dbReference>
<evidence type="ECO:0000256" key="6">
    <source>
        <dbReference type="SAM" id="MobiDB-lite"/>
    </source>
</evidence>